<proteinExistence type="predicted"/>
<comment type="caution">
    <text evidence="2">The sequence shown here is derived from an EMBL/GenBank/DDBJ whole genome shotgun (WGS) entry which is preliminary data.</text>
</comment>
<accession>A0AAW0AGH8</accession>
<name>A0AAW0AGH8_9AGAR</name>
<evidence type="ECO:0000256" key="1">
    <source>
        <dbReference type="SAM" id="Phobius"/>
    </source>
</evidence>
<keyword evidence="1" id="KW-0472">Membrane</keyword>
<dbReference type="EMBL" id="JAWWNJ010000067">
    <property type="protein sequence ID" value="KAK7008367.1"/>
    <property type="molecule type" value="Genomic_DNA"/>
</dbReference>
<evidence type="ECO:0000313" key="2">
    <source>
        <dbReference type="EMBL" id="KAK7008367.1"/>
    </source>
</evidence>
<evidence type="ECO:0000313" key="3">
    <source>
        <dbReference type="Proteomes" id="UP001362999"/>
    </source>
</evidence>
<keyword evidence="1" id="KW-0812">Transmembrane</keyword>
<dbReference type="AlphaFoldDB" id="A0AAW0AGH8"/>
<reference evidence="2 3" key="1">
    <citation type="journal article" date="2024" name="J Genomics">
        <title>Draft genome sequencing and assembly of Favolaschia claudopus CIRM-BRFM 2984 isolated from oak limbs.</title>
        <authorList>
            <person name="Navarro D."/>
            <person name="Drula E."/>
            <person name="Chaduli D."/>
            <person name="Cazenave R."/>
            <person name="Ahrendt S."/>
            <person name="Wang J."/>
            <person name="Lipzen A."/>
            <person name="Daum C."/>
            <person name="Barry K."/>
            <person name="Grigoriev I.V."/>
            <person name="Favel A."/>
            <person name="Rosso M.N."/>
            <person name="Martin F."/>
        </authorList>
    </citation>
    <scope>NUCLEOTIDE SEQUENCE [LARGE SCALE GENOMIC DNA]</scope>
    <source>
        <strain evidence="2 3">CIRM-BRFM 2984</strain>
    </source>
</reference>
<keyword evidence="3" id="KW-1185">Reference proteome</keyword>
<gene>
    <name evidence="2" type="ORF">R3P38DRAFT_2791176</name>
</gene>
<keyword evidence="1" id="KW-1133">Transmembrane helix</keyword>
<feature type="transmembrane region" description="Helical" evidence="1">
    <location>
        <begin position="40"/>
        <end position="61"/>
    </location>
</feature>
<organism evidence="2 3">
    <name type="scientific">Favolaschia claudopus</name>
    <dbReference type="NCBI Taxonomy" id="2862362"/>
    <lineage>
        <taxon>Eukaryota</taxon>
        <taxon>Fungi</taxon>
        <taxon>Dikarya</taxon>
        <taxon>Basidiomycota</taxon>
        <taxon>Agaricomycotina</taxon>
        <taxon>Agaricomycetes</taxon>
        <taxon>Agaricomycetidae</taxon>
        <taxon>Agaricales</taxon>
        <taxon>Marasmiineae</taxon>
        <taxon>Mycenaceae</taxon>
        <taxon>Favolaschia</taxon>
    </lineage>
</organism>
<sequence>MSESSPSSLFPELDNNSKTQFRCLATPPQPLLLLQSPAHFVTHLFGIFVLSVFTRFGHAIYRRVGRNKLNARRISLGSSIHKFYGFNDFVQLQFRLVRASLVCPIPSSLQANAFNSTNTSNLEQGLTSAPTRGSPSKFSVCFMFPRRNYTDADTVPLSTKFSYTSNLTPKLYQFRLRANLCRFNLIRARAPMRLKATVQILTVEADLNLHSKVLFRFRYLMDSLDLRIVWVKEGIKSEITEFERKNWNGLRTDSEFRCRGEKNEKKKRKRSSAG</sequence>
<protein>
    <submittedName>
        <fullName evidence="2">Uncharacterized protein</fullName>
    </submittedName>
</protein>
<dbReference type="Proteomes" id="UP001362999">
    <property type="component" value="Unassembled WGS sequence"/>
</dbReference>